<keyword evidence="3" id="KW-1185">Reference proteome</keyword>
<organism evidence="2 3">
    <name type="scientific">Saccharococcus thermophilus</name>
    <dbReference type="NCBI Taxonomy" id="29396"/>
    <lineage>
        <taxon>Bacteria</taxon>
        <taxon>Bacillati</taxon>
        <taxon>Bacillota</taxon>
        <taxon>Bacilli</taxon>
        <taxon>Bacillales</taxon>
        <taxon>Anoxybacillaceae</taxon>
        <taxon>Saccharococcus</taxon>
    </lineage>
</organism>
<dbReference type="InterPro" id="IPR013653">
    <property type="entry name" value="GCN5-like_dom"/>
</dbReference>
<dbReference type="InterPro" id="IPR016181">
    <property type="entry name" value="Acyl_CoA_acyltransferase"/>
</dbReference>
<dbReference type="AlphaFoldDB" id="A0A846MK52"/>
<keyword evidence="2" id="KW-0808">Transferase</keyword>
<dbReference type="GO" id="GO:0016747">
    <property type="term" value="F:acyltransferase activity, transferring groups other than amino-acyl groups"/>
    <property type="evidence" value="ECO:0007669"/>
    <property type="project" value="InterPro"/>
</dbReference>
<dbReference type="SUPFAM" id="SSF55729">
    <property type="entry name" value="Acyl-CoA N-acyltransferases (Nat)"/>
    <property type="match status" value="1"/>
</dbReference>
<dbReference type="EMBL" id="JAASRS010000001">
    <property type="protein sequence ID" value="NIK16022.1"/>
    <property type="molecule type" value="Genomic_DNA"/>
</dbReference>
<dbReference type="CDD" id="cd04301">
    <property type="entry name" value="NAT_SF"/>
    <property type="match status" value="1"/>
</dbReference>
<feature type="domain" description="N-acetyltransferase" evidence="1">
    <location>
        <begin position="1"/>
        <end position="139"/>
    </location>
</feature>
<accession>A0A846MK52</accession>
<reference evidence="2 3" key="1">
    <citation type="submission" date="2020-03" db="EMBL/GenBank/DDBJ databases">
        <title>Genomic Encyclopedia of Archaeal and Bacterial Type Strains, Phase II (KMG-II): from individual species to whole genera.</title>
        <authorList>
            <person name="Goeker M."/>
        </authorList>
    </citation>
    <scope>NUCLEOTIDE SEQUENCE [LARGE SCALE GENOMIC DNA]</scope>
    <source>
        <strain evidence="2 3">DSM 4749</strain>
    </source>
</reference>
<comment type="caution">
    <text evidence="2">The sequence shown here is derived from an EMBL/GenBank/DDBJ whole genome shotgun (WGS) entry which is preliminary data.</text>
</comment>
<dbReference type="InterPro" id="IPR000182">
    <property type="entry name" value="GNAT_dom"/>
</dbReference>
<dbReference type="Proteomes" id="UP000532769">
    <property type="component" value="Unassembled WGS sequence"/>
</dbReference>
<name>A0A846MK52_9BACL</name>
<evidence type="ECO:0000313" key="2">
    <source>
        <dbReference type="EMBL" id="NIK16022.1"/>
    </source>
</evidence>
<evidence type="ECO:0000313" key="3">
    <source>
        <dbReference type="Proteomes" id="UP000532769"/>
    </source>
</evidence>
<protein>
    <submittedName>
        <fullName evidence="2">GNAT superfamily N-acetyltransferase</fullName>
    </submittedName>
</protein>
<proteinExistence type="predicted"/>
<gene>
    <name evidence="2" type="ORF">BDD39_002532</name>
</gene>
<dbReference type="RefSeq" id="WP_243846034.1">
    <property type="nucleotide sequence ID" value="NZ_JAASRS010000001.1"/>
</dbReference>
<dbReference type="Gene3D" id="3.40.630.30">
    <property type="match status" value="1"/>
</dbReference>
<evidence type="ECO:0000259" key="1">
    <source>
        <dbReference type="PROSITE" id="PS51186"/>
    </source>
</evidence>
<dbReference type="Pfam" id="PF08445">
    <property type="entry name" value="FR47"/>
    <property type="match status" value="1"/>
</dbReference>
<sequence>MTNNFNNKKGRSQRRISSFFVEWNSFSFSKKGEQRNVCGVISGGKNRATQGKEAEYEGEIYAVYLLKEVQGKGYGTKLVKALVDDFQHKRIRSMVVWVLADNPSRLFYERLGGEKIAEEVVDIGGKKLVEWCYGWKSIEYFA</sequence>
<dbReference type="PROSITE" id="PS51186">
    <property type="entry name" value="GNAT"/>
    <property type="match status" value="1"/>
</dbReference>